<dbReference type="EMBL" id="CP000252">
    <property type="protein sequence ID" value="ABC77138.1"/>
    <property type="molecule type" value="Genomic_DNA"/>
</dbReference>
<feature type="domain" description="Xylose isomerase-like TIM barrel" evidence="1">
    <location>
        <begin position="41"/>
        <end position="253"/>
    </location>
</feature>
<dbReference type="InterPro" id="IPR013022">
    <property type="entry name" value="Xyl_isomerase-like_TIM-brl"/>
</dbReference>
<dbReference type="GO" id="GO:0008833">
    <property type="term" value="F:deoxyribonuclease IV (phage-T4-induced) activity"/>
    <property type="evidence" value="ECO:0007669"/>
    <property type="project" value="UniProtKB-EC"/>
</dbReference>
<organism evidence="2 3">
    <name type="scientific">Syntrophus aciditrophicus (strain SB)</name>
    <dbReference type="NCBI Taxonomy" id="56780"/>
    <lineage>
        <taxon>Bacteria</taxon>
        <taxon>Pseudomonadati</taxon>
        <taxon>Thermodesulfobacteriota</taxon>
        <taxon>Syntrophia</taxon>
        <taxon>Syntrophales</taxon>
        <taxon>Syntrophaceae</taxon>
        <taxon>Syntrophus</taxon>
    </lineage>
</organism>
<dbReference type="InterPro" id="IPR036237">
    <property type="entry name" value="Xyl_isomerase-like_sf"/>
</dbReference>
<dbReference type="SMR" id="Q2LSS8"/>
<dbReference type="AlphaFoldDB" id="Q2LSS8"/>
<name>Q2LSS8_SYNAS</name>
<keyword evidence="2" id="KW-0540">Nuclease</keyword>
<dbReference type="STRING" id="56780.SYN_01340"/>
<keyword evidence="2" id="KW-0378">Hydrolase</keyword>
<keyword evidence="3" id="KW-1185">Reference proteome</keyword>
<dbReference type="SUPFAM" id="SSF51658">
    <property type="entry name" value="Xylose isomerase-like"/>
    <property type="match status" value="1"/>
</dbReference>
<protein>
    <submittedName>
        <fullName evidence="2">Endonuclease IV</fullName>
        <ecNumber evidence="2">3.1.21.2</ecNumber>
    </submittedName>
</protein>
<dbReference type="Gene3D" id="3.20.20.150">
    <property type="entry name" value="Divalent-metal-dependent TIM barrel enzymes"/>
    <property type="match status" value="1"/>
</dbReference>
<evidence type="ECO:0000313" key="3">
    <source>
        <dbReference type="Proteomes" id="UP000001933"/>
    </source>
</evidence>
<dbReference type="EC" id="3.1.21.2" evidence="2"/>
<dbReference type="KEGG" id="sat:SYN_01340"/>
<proteinExistence type="predicted"/>
<dbReference type="PANTHER" id="PTHR12110">
    <property type="entry name" value="HYDROXYPYRUVATE ISOMERASE"/>
    <property type="match status" value="1"/>
</dbReference>
<keyword evidence="2" id="KW-0255">Endonuclease</keyword>
<dbReference type="RefSeq" id="WP_011417167.1">
    <property type="nucleotide sequence ID" value="NC_007759.1"/>
</dbReference>
<dbReference type="OrthoDB" id="9801960at2"/>
<dbReference type="InParanoid" id="Q2LSS8"/>
<dbReference type="eggNOG" id="COG1082">
    <property type="taxonomic scope" value="Bacteria"/>
</dbReference>
<gene>
    <name evidence="2" type="ORF">SYN_01340</name>
</gene>
<dbReference type="InterPro" id="IPR050312">
    <property type="entry name" value="IolE/XylAMocC-like"/>
</dbReference>
<sequence>MEDILKYLQVHVPFRMLEGGFLDTVIAKGISPEIGFDCAILDATGKDRFREVADRFSDAGLRVTFHAPFMDLRPGAIDPRIREVSRERIQQVFDLVPLFRPRTIVCHPSFDSRYYVSSERKWLENSTLTWSTFVEQAAEFDTLLLLENVYEKEPRQFVHLLTALDSLRVRFCLDTGHCNAFSDAPLSSWLEELGTFLGEVHLHDNDGSRDAHLPIGEGNFPFMELFGFLKTKVNRPILTLEAHSADHLSRTLETLRKNRLFGLI</sequence>
<reference evidence="2 3" key="1">
    <citation type="journal article" date="2007" name="Proc. Natl. Acad. Sci. U.S.A.">
        <title>The genome of Syntrophus aciditrophicus: life at the thermodynamic limit of microbial growth.</title>
        <authorList>
            <person name="McInerney M.J."/>
            <person name="Rohlin L."/>
            <person name="Mouttaki H."/>
            <person name="Kim U."/>
            <person name="Krupp R.S."/>
            <person name="Rios-Hernandez L."/>
            <person name="Sieber J."/>
            <person name="Struchtemeyer C.G."/>
            <person name="Bhattacharyya A."/>
            <person name="Campbell J.W."/>
            <person name="Gunsalus R.P."/>
        </authorList>
    </citation>
    <scope>NUCLEOTIDE SEQUENCE [LARGE SCALE GENOMIC DNA]</scope>
    <source>
        <strain evidence="2 3">SB</strain>
    </source>
</reference>
<dbReference type="Proteomes" id="UP000001933">
    <property type="component" value="Chromosome"/>
</dbReference>
<dbReference type="DNASU" id="3883184"/>
<evidence type="ECO:0000259" key="1">
    <source>
        <dbReference type="Pfam" id="PF01261"/>
    </source>
</evidence>
<evidence type="ECO:0000313" key="2">
    <source>
        <dbReference type="EMBL" id="ABC77138.1"/>
    </source>
</evidence>
<dbReference type="HOGENOM" id="CLU_050006_7_1_7"/>
<accession>Q2LSS8</accession>
<dbReference type="Pfam" id="PF01261">
    <property type="entry name" value="AP_endonuc_2"/>
    <property type="match status" value="1"/>
</dbReference>